<evidence type="ECO:0000259" key="4">
    <source>
        <dbReference type="PROSITE" id="PS01124"/>
    </source>
</evidence>
<sequence length="347" mass="38979">MKRQDLTRPIVPIVYGVLILDLALERGATRAAMLSDLEIPEAVWNTPDARLSLVQLDRLLFRAVRLTGDGALGYEIGFRCGVTMHGLFGLGAMSLGTVREIVEFGIKFLPVRLPNVKLSLLEGRPQSALEVAEATSLGALRRQTIEITLVGAMHLATEILERQRPGSDAHLEMWFDYPEPEYYAAYRSRLPPAHFGMAANRLFFPTELLDRPLRACNPITAEMMRQQCERELALLGLEGDFPSRVRAALPKPDGGYHSASEVSARLFVSSRTLKRRLAEHATSFQRVLDELRQHDSTRLLQDPALAIEHVAERLAYADPANFTRAFRKWMGITPSEYRTRLSSRTKS</sequence>
<evidence type="ECO:0000313" key="6">
    <source>
        <dbReference type="Proteomes" id="UP001379533"/>
    </source>
</evidence>
<gene>
    <name evidence="5" type="ORF">LZC95_43175</name>
</gene>
<accession>A0ABZ2K3G6</accession>
<evidence type="ECO:0000256" key="3">
    <source>
        <dbReference type="ARBA" id="ARBA00023163"/>
    </source>
</evidence>
<dbReference type="InterPro" id="IPR018060">
    <property type="entry name" value="HTH_AraC"/>
</dbReference>
<dbReference type="SMART" id="SM00342">
    <property type="entry name" value="HTH_ARAC"/>
    <property type="match status" value="1"/>
</dbReference>
<dbReference type="Pfam" id="PF12625">
    <property type="entry name" value="Arabinose_bd"/>
    <property type="match status" value="1"/>
</dbReference>
<keyword evidence="3" id="KW-0804">Transcription</keyword>
<organism evidence="5 6">
    <name type="scientific">Pendulispora brunnea</name>
    <dbReference type="NCBI Taxonomy" id="2905690"/>
    <lineage>
        <taxon>Bacteria</taxon>
        <taxon>Pseudomonadati</taxon>
        <taxon>Myxococcota</taxon>
        <taxon>Myxococcia</taxon>
        <taxon>Myxococcales</taxon>
        <taxon>Sorangiineae</taxon>
        <taxon>Pendulisporaceae</taxon>
        <taxon>Pendulispora</taxon>
    </lineage>
</organism>
<evidence type="ECO:0000313" key="5">
    <source>
        <dbReference type="EMBL" id="WXA93243.1"/>
    </source>
</evidence>
<protein>
    <submittedName>
        <fullName evidence="5">AraC family transcriptional regulator</fullName>
    </submittedName>
</protein>
<keyword evidence="1" id="KW-0805">Transcription regulation</keyword>
<dbReference type="InterPro" id="IPR009057">
    <property type="entry name" value="Homeodomain-like_sf"/>
</dbReference>
<dbReference type="RefSeq" id="WP_394843842.1">
    <property type="nucleotide sequence ID" value="NZ_CP089982.1"/>
</dbReference>
<keyword evidence="2" id="KW-0238">DNA-binding</keyword>
<dbReference type="InterPro" id="IPR020449">
    <property type="entry name" value="Tscrpt_reg_AraC-type_HTH"/>
</dbReference>
<name>A0ABZ2K3G6_9BACT</name>
<dbReference type="PANTHER" id="PTHR47894">
    <property type="entry name" value="HTH-TYPE TRANSCRIPTIONAL REGULATOR GADX"/>
    <property type="match status" value="1"/>
</dbReference>
<feature type="domain" description="HTH araC/xylS-type" evidence="4">
    <location>
        <begin position="239"/>
        <end position="340"/>
    </location>
</feature>
<reference evidence="5 6" key="1">
    <citation type="submission" date="2021-12" db="EMBL/GenBank/DDBJ databases">
        <title>Discovery of the Pendulisporaceae a myxobacterial family with distinct sporulation behavior and unique specialized metabolism.</title>
        <authorList>
            <person name="Garcia R."/>
            <person name="Popoff A."/>
            <person name="Bader C.D."/>
            <person name="Loehr J."/>
            <person name="Walesch S."/>
            <person name="Walt C."/>
            <person name="Boldt J."/>
            <person name="Bunk B."/>
            <person name="Haeckl F.J.F.P.J."/>
            <person name="Gunesch A.P."/>
            <person name="Birkelbach J."/>
            <person name="Nuebel U."/>
            <person name="Pietschmann T."/>
            <person name="Bach T."/>
            <person name="Mueller R."/>
        </authorList>
    </citation>
    <scope>NUCLEOTIDE SEQUENCE [LARGE SCALE GENOMIC DNA]</scope>
    <source>
        <strain evidence="5 6">MSr12523</strain>
    </source>
</reference>
<dbReference type="PROSITE" id="PS01124">
    <property type="entry name" value="HTH_ARAC_FAMILY_2"/>
    <property type="match status" value="1"/>
</dbReference>
<dbReference type="InterPro" id="IPR032687">
    <property type="entry name" value="AraC-type_N"/>
</dbReference>
<dbReference type="EMBL" id="CP089982">
    <property type="protein sequence ID" value="WXA93243.1"/>
    <property type="molecule type" value="Genomic_DNA"/>
</dbReference>
<evidence type="ECO:0000256" key="2">
    <source>
        <dbReference type="ARBA" id="ARBA00023125"/>
    </source>
</evidence>
<evidence type="ECO:0000256" key="1">
    <source>
        <dbReference type="ARBA" id="ARBA00023015"/>
    </source>
</evidence>
<proteinExistence type="predicted"/>
<dbReference type="PRINTS" id="PR00032">
    <property type="entry name" value="HTHARAC"/>
</dbReference>
<dbReference type="SUPFAM" id="SSF46689">
    <property type="entry name" value="Homeodomain-like"/>
    <property type="match status" value="1"/>
</dbReference>
<keyword evidence="6" id="KW-1185">Reference proteome</keyword>
<dbReference type="PANTHER" id="PTHR47894:SF1">
    <property type="entry name" value="HTH-TYPE TRANSCRIPTIONAL REGULATOR VQSM"/>
    <property type="match status" value="1"/>
</dbReference>
<dbReference type="Gene3D" id="1.10.10.60">
    <property type="entry name" value="Homeodomain-like"/>
    <property type="match status" value="1"/>
</dbReference>
<dbReference type="Pfam" id="PF12833">
    <property type="entry name" value="HTH_18"/>
    <property type="match status" value="1"/>
</dbReference>
<dbReference type="Proteomes" id="UP001379533">
    <property type="component" value="Chromosome"/>
</dbReference>